<name>A0A6J7FWW6_9ZZZZ</name>
<dbReference type="PANTHER" id="PTHR43618">
    <property type="entry name" value="7-ALPHA-HYDROXYSTEROID DEHYDROGENASE"/>
    <property type="match status" value="1"/>
</dbReference>
<dbReference type="Gene3D" id="3.40.50.720">
    <property type="entry name" value="NAD(P)-binding Rossmann-like Domain"/>
    <property type="match status" value="1"/>
</dbReference>
<evidence type="ECO:0000256" key="1">
    <source>
        <dbReference type="ARBA" id="ARBA00006484"/>
    </source>
</evidence>
<evidence type="ECO:0000256" key="3">
    <source>
        <dbReference type="ARBA" id="ARBA00023002"/>
    </source>
</evidence>
<organism evidence="4">
    <name type="scientific">freshwater metagenome</name>
    <dbReference type="NCBI Taxonomy" id="449393"/>
    <lineage>
        <taxon>unclassified sequences</taxon>
        <taxon>metagenomes</taxon>
        <taxon>ecological metagenomes</taxon>
    </lineage>
</organism>
<dbReference type="SUPFAM" id="SSF51735">
    <property type="entry name" value="NAD(P)-binding Rossmann-fold domains"/>
    <property type="match status" value="1"/>
</dbReference>
<dbReference type="PRINTS" id="PR00080">
    <property type="entry name" value="SDRFAMILY"/>
</dbReference>
<protein>
    <submittedName>
        <fullName evidence="4">Unannotated protein</fullName>
    </submittedName>
</protein>
<dbReference type="InterPro" id="IPR036291">
    <property type="entry name" value="NAD(P)-bd_dom_sf"/>
</dbReference>
<dbReference type="AlphaFoldDB" id="A0A6J7FWW6"/>
<gene>
    <name evidence="4" type="ORF">UFOPK3519_00649</name>
</gene>
<accession>A0A6J7FWW6</accession>
<comment type="similarity">
    <text evidence="1">Belongs to the short-chain dehydrogenases/reductases (SDR) family.</text>
</comment>
<sequence length="275" mass="29130">MTETPSRAFRSIAEMSDLTGRTVVVTGGAGHIGRAATAGLVERGATVAVVDLDPEACTAAADEAVRGRSGSAFAVPCDLSNEEATRSIAEQVIDRTGRIDGLVHFAALVSSEPLDNWTTPFEQQATSVWRQALEINLTAVFVLTQACTPALRSSGHGSVVTVGSTYGMVGPDWRIYEGTEMGNAAGYAASKGGVIQLTRWMATTLAPDIRVNCLSPGGVFRDHPDSFRAAYEARTPMQRMATEEDYMGACLFLVSDLSAYVTGQNLAVDGGWTAW</sequence>
<reference evidence="4" key="1">
    <citation type="submission" date="2020-05" db="EMBL/GenBank/DDBJ databases">
        <authorList>
            <person name="Chiriac C."/>
            <person name="Salcher M."/>
            <person name="Ghai R."/>
            <person name="Kavagutti S V."/>
        </authorList>
    </citation>
    <scope>NUCLEOTIDE SEQUENCE</scope>
</reference>
<dbReference type="PRINTS" id="PR00081">
    <property type="entry name" value="GDHRDH"/>
</dbReference>
<keyword evidence="3" id="KW-0560">Oxidoreductase</keyword>
<dbReference type="EMBL" id="CAFBMG010000036">
    <property type="protein sequence ID" value="CAB4897180.1"/>
    <property type="molecule type" value="Genomic_DNA"/>
</dbReference>
<dbReference type="GO" id="GO:0016491">
    <property type="term" value="F:oxidoreductase activity"/>
    <property type="evidence" value="ECO:0007669"/>
    <property type="project" value="UniProtKB-KW"/>
</dbReference>
<keyword evidence="2" id="KW-0521">NADP</keyword>
<evidence type="ECO:0000256" key="2">
    <source>
        <dbReference type="ARBA" id="ARBA00022857"/>
    </source>
</evidence>
<dbReference type="PANTHER" id="PTHR43618:SF8">
    <property type="entry name" value="7ALPHA-HYDROXYSTEROID DEHYDROGENASE"/>
    <property type="match status" value="1"/>
</dbReference>
<dbReference type="FunFam" id="3.40.50.720:FF:000084">
    <property type="entry name" value="Short-chain dehydrogenase reductase"/>
    <property type="match status" value="1"/>
</dbReference>
<dbReference type="InterPro" id="IPR052178">
    <property type="entry name" value="Sec_Metab_Biosynth_SDR"/>
</dbReference>
<dbReference type="Pfam" id="PF13561">
    <property type="entry name" value="adh_short_C2"/>
    <property type="match status" value="1"/>
</dbReference>
<proteinExistence type="inferred from homology"/>
<dbReference type="InterPro" id="IPR002347">
    <property type="entry name" value="SDR_fam"/>
</dbReference>
<evidence type="ECO:0000313" key="4">
    <source>
        <dbReference type="EMBL" id="CAB4897180.1"/>
    </source>
</evidence>